<reference evidence="3" key="2">
    <citation type="submission" date="2015-01" db="EMBL/GenBank/DDBJ databases">
        <title>Comparative genome analysis of Bacillus coagulans HM-08, Clostridium butyricum HM-68, Bacillus subtilis HM-66 and Bacillus paralicheniformis BL-09.</title>
        <authorList>
            <person name="Zhang H."/>
        </authorList>
    </citation>
    <scope>NUCLEOTIDE SEQUENCE [LARGE SCALE GENOMIC DNA]</scope>
    <source>
        <strain evidence="3">HM-08</strain>
    </source>
</reference>
<reference evidence="1" key="1">
    <citation type="submission" date="2015-01" db="EMBL/GenBank/DDBJ databases">
        <title>Comparative genome analysis of Bacillus coagulans HM-08, Clostridium butyricum HM-68, Bacillus subtilis HM-66 and Bacillus licheniformis BL-09.</title>
        <authorList>
            <person name="Zhang H."/>
        </authorList>
    </citation>
    <scope>NUCLEOTIDE SEQUENCE [LARGE SCALE GENOMIC DNA]</scope>
    <source>
        <strain evidence="1">HM-08</strain>
    </source>
</reference>
<dbReference type="EMBL" id="CP010525">
    <property type="protein sequence ID" value="AJO20829.1"/>
    <property type="molecule type" value="Genomic_DNA"/>
</dbReference>
<evidence type="ECO:0000313" key="3">
    <source>
        <dbReference type="Proteomes" id="UP000032024"/>
    </source>
</evidence>
<evidence type="ECO:0000313" key="2">
    <source>
        <dbReference type="EMBL" id="KWZ83300.1"/>
    </source>
</evidence>
<dbReference type="Proteomes" id="UP000070376">
    <property type="component" value="Unassembled WGS sequence"/>
</dbReference>
<name>A0A0C5C2G7_HEYCO</name>
<proteinExistence type="predicted"/>
<accession>A0A0C5C2G7</accession>
<reference evidence="4" key="3">
    <citation type="submission" date="2016-01" db="EMBL/GenBank/DDBJ databases">
        <authorList>
            <person name="Mitreva M."/>
            <person name="Pepin K.H."/>
            <person name="Mihindukulasuriya K.A."/>
            <person name="Fulton R."/>
            <person name="Fronick C."/>
            <person name="O'Laughlin M."/>
            <person name="Miner T."/>
            <person name="Herter B."/>
            <person name="Rosa B.A."/>
            <person name="Cordes M."/>
            <person name="Tomlinson C."/>
            <person name="Wollam A."/>
            <person name="Palsikar V.B."/>
            <person name="Mardis E.R."/>
            <person name="Wilson R.K."/>
        </authorList>
    </citation>
    <scope>NUCLEOTIDE SEQUENCE [LARGE SCALE GENOMIC DNA]</scope>
    <source>
        <strain evidence="4">GED7749B</strain>
    </source>
</reference>
<organism evidence="2 4">
    <name type="scientific">Heyndrickxia coagulans</name>
    <name type="common">Weizmannia coagulans</name>
    <dbReference type="NCBI Taxonomy" id="1398"/>
    <lineage>
        <taxon>Bacteria</taxon>
        <taxon>Bacillati</taxon>
        <taxon>Bacillota</taxon>
        <taxon>Bacilli</taxon>
        <taxon>Bacillales</taxon>
        <taxon>Bacillaceae</taxon>
        <taxon>Heyndrickxia</taxon>
    </lineage>
</organism>
<evidence type="ECO:0000313" key="1">
    <source>
        <dbReference type="EMBL" id="AJO20829.1"/>
    </source>
</evidence>
<dbReference type="PATRIC" id="fig|1398.18.peg.31"/>
<dbReference type="EMBL" id="LRPN01000039">
    <property type="protein sequence ID" value="KWZ83300.1"/>
    <property type="molecule type" value="Genomic_DNA"/>
</dbReference>
<reference evidence="2" key="4">
    <citation type="submission" date="2016-01" db="EMBL/GenBank/DDBJ databases">
        <authorList>
            <person name="Oliw E.H."/>
        </authorList>
    </citation>
    <scope>NUCLEOTIDE SEQUENCE [LARGE SCALE GENOMIC DNA]</scope>
    <source>
        <strain evidence="2">GED7749B</strain>
    </source>
</reference>
<gene>
    <name evidence="2" type="ORF">HMPREF3213_01288</name>
    <name evidence="1" type="ORF">SB48_HM08orf00051</name>
</gene>
<dbReference type="AlphaFoldDB" id="A0A0C5C2G7"/>
<sequence>MSTRTEKTARSHKRGFSPFLYCFKVGHDFPSFTAAMLENEHLLKFRLPFT</sequence>
<evidence type="ECO:0000313" key="4">
    <source>
        <dbReference type="Proteomes" id="UP000070376"/>
    </source>
</evidence>
<dbReference type="Proteomes" id="UP000032024">
    <property type="component" value="Chromosome"/>
</dbReference>
<protein>
    <submittedName>
        <fullName evidence="2">Uncharacterized protein</fullName>
    </submittedName>
</protein>
<keyword evidence="3" id="KW-1185">Reference proteome</keyword>